<keyword evidence="2 4" id="KW-0689">Ribosomal protein</keyword>
<evidence type="ECO:0000256" key="4">
    <source>
        <dbReference type="RuleBase" id="RU000660"/>
    </source>
</evidence>
<evidence type="ECO:0000313" key="7">
    <source>
        <dbReference type="Proteomes" id="UP000037460"/>
    </source>
</evidence>
<dbReference type="PANTHER" id="PTHR14413">
    <property type="entry name" value="RIBOSOMAL PROTEIN L17"/>
    <property type="match status" value="1"/>
</dbReference>
<comment type="similarity">
    <text evidence="1 4">Belongs to the bacterial ribosomal protein bL17 family.</text>
</comment>
<evidence type="ECO:0000256" key="1">
    <source>
        <dbReference type="ARBA" id="ARBA00008777"/>
    </source>
</evidence>
<dbReference type="Proteomes" id="UP000037460">
    <property type="component" value="Unassembled WGS sequence"/>
</dbReference>
<dbReference type="SUPFAM" id="SSF64263">
    <property type="entry name" value="Prokaryotic ribosomal protein L17"/>
    <property type="match status" value="1"/>
</dbReference>
<dbReference type="AlphaFoldDB" id="A0A0M0K0H4"/>
<dbReference type="GO" id="GO:0015934">
    <property type="term" value="C:large ribosomal subunit"/>
    <property type="evidence" value="ECO:0007669"/>
    <property type="project" value="TreeGrafter"/>
</dbReference>
<dbReference type="EMBL" id="JWZX01001854">
    <property type="protein sequence ID" value="KOO32077.1"/>
    <property type="molecule type" value="Genomic_DNA"/>
</dbReference>
<keyword evidence="7" id="KW-1185">Reference proteome</keyword>
<dbReference type="InterPro" id="IPR000456">
    <property type="entry name" value="Ribosomal_bL17"/>
</dbReference>
<accession>A0A0M0K0H4</accession>
<keyword evidence="3 4" id="KW-0687">Ribonucleoprotein</keyword>
<evidence type="ECO:0000256" key="2">
    <source>
        <dbReference type="ARBA" id="ARBA00022980"/>
    </source>
</evidence>
<dbReference type="Gene3D" id="3.90.1030.10">
    <property type="entry name" value="Ribosomal protein L17"/>
    <property type="match status" value="1"/>
</dbReference>
<reference evidence="7" key="1">
    <citation type="journal article" date="2015" name="PLoS Genet.">
        <title>Genome Sequence and Transcriptome Analyses of Chrysochromulina tobin: Metabolic Tools for Enhanced Algal Fitness in the Prominent Order Prymnesiales (Haptophyceae).</title>
        <authorList>
            <person name="Hovde B.T."/>
            <person name="Deodato C.R."/>
            <person name="Hunsperger H.M."/>
            <person name="Ryken S.A."/>
            <person name="Yost W."/>
            <person name="Jha R.K."/>
            <person name="Patterson J."/>
            <person name="Monnat R.J. Jr."/>
            <person name="Barlow S.B."/>
            <person name="Starkenburg S.R."/>
            <person name="Cattolico R.A."/>
        </authorList>
    </citation>
    <scope>NUCLEOTIDE SEQUENCE</scope>
    <source>
        <strain evidence="7">CCMP291</strain>
    </source>
</reference>
<dbReference type="InterPro" id="IPR036373">
    <property type="entry name" value="Ribosomal_bL17_sf"/>
</dbReference>
<proteinExistence type="inferred from homology"/>
<protein>
    <submittedName>
        <fullName evidence="6">Ribosomal protein l17</fullName>
    </submittedName>
</protein>
<dbReference type="PANTHER" id="PTHR14413:SF16">
    <property type="entry name" value="LARGE RIBOSOMAL SUBUNIT PROTEIN BL17M"/>
    <property type="match status" value="1"/>
</dbReference>
<gene>
    <name evidence="6" type="ORF">Ctob_004945</name>
</gene>
<name>A0A0M0K0H4_9EUKA</name>
<sequence length="185" mass="21415">MGRGWSHRVAMMKNMVTSLIEHERIKTNLTKAKEVSRLCDRMVTWAKRGDQQGYRKVARYVRTRQCITKLFTILSMRFKERQGGYTRVLKTYPRMGDHAEMAFVELVDRPMLRMPYALPEQPQSVMPGRGGRSWRVGKRQLNDERSRRVAAPADSAVITDIISDVVVRRCHRARNASPKAGILDR</sequence>
<organism evidence="6 7">
    <name type="scientific">Chrysochromulina tobinii</name>
    <dbReference type="NCBI Taxonomy" id="1460289"/>
    <lineage>
        <taxon>Eukaryota</taxon>
        <taxon>Haptista</taxon>
        <taxon>Haptophyta</taxon>
        <taxon>Prymnesiophyceae</taxon>
        <taxon>Prymnesiales</taxon>
        <taxon>Chrysochromulinaceae</taxon>
        <taxon>Chrysochromulina</taxon>
    </lineage>
</organism>
<evidence type="ECO:0000256" key="5">
    <source>
        <dbReference type="SAM" id="MobiDB-lite"/>
    </source>
</evidence>
<dbReference type="GO" id="GO:0003735">
    <property type="term" value="F:structural constituent of ribosome"/>
    <property type="evidence" value="ECO:0007669"/>
    <property type="project" value="InterPro"/>
</dbReference>
<evidence type="ECO:0000313" key="6">
    <source>
        <dbReference type="EMBL" id="KOO32077.1"/>
    </source>
</evidence>
<comment type="caution">
    <text evidence="6">The sequence shown here is derived from an EMBL/GenBank/DDBJ whole genome shotgun (WGS) entry which is preliminary data.</text>
</comment>
<feature type="region of interest" description="Disordered" evidence="5">
    <location>
        <begin position="122"/>
        <end position="148"/>
    </location>
</feature>
<dbReference type="OrthoDB" id="275000at2759"/>
<dbReference type="Pfam" id="PF01196">
    <property type="entry name" value="Ribosomal_L17"/>
    <property type="match status" value="1"/>
</dbReference>
<dbReference type="NCBIfam" id="TIGR00059">
    <property type="entry name" value="L17"/>
    <property type="match status" value="1"/>
</dbReference>
<evidence type="ECO:0000256" key="3">
    <source>
        <dbReference type="ARBA" id="ARBA00023274"/>
    </source>
</evidence>
<dbReference type="GO" id="GO:0006412">
    <property type="term" value="P:translation"/>
    <property type="evidence" value="ECO:0007669"/>
    <property type="project" value="InterPro"/>
</dbReference>